<dbReference type="Pfam" id="PF11823">
    <property type="entry name" value="Se_S_carrier"/>
    <property type="match status" value="1"/>
</dbReference>
<evidence type="ECO:0000259" key="1">
    <source>
        <dbReference type="Pfam" id="PF11823"/>
    </source>
</evidence>
<accession>W8T9A0</accession>
<dbReference type="STRING" id="1286171.EAL2_c22150"/>
<dbReference type="AlphaFoldDB" id="W8T9A0"/>
<evidence type="ECO:0000313" key="2">
    <source>
        <dbReference type="EMBL" id="AHM57495.1"/>
    </source>
</evidence>
<dbReference type="HOGENOM" id="CLU_167443_2_3_9"/>
<dbReference type="OrthoDB" id="3192849at2"/>
<keyword evidence="3" id="KW-1185">Reference proteome</keyword>
<reference evidence="2 3" key="1">
    <citation type="journal article" date="2014" name="Genome Announc.">
        <title>Complete Genome Sequence of Amino Acid-Utilizing Eubacterium acidaminophilum al-2 (DSM 3953).</title>
        <authorList>
            <person name="Poehlein A."/>
            <person name="Andreesen J.R."/>
            <person name="Daniel R."/>
        </authorList>
    </citation>
    <scope>NUCLEOTIDE SEQUENCE [LARGE SCALE GENOMIC DNA]</scope>
    <source>
        <strain evidence="2 3">DSM 3953</strain>
    </source>
</reference>
<dbReference type="InterPro" id="IPR021778">
    <property type="entry name" value="Se/S_carrier-like"/>
</dbReference>
<gene>
    <name evidence="2" type="ORF">EAL2_c22150</name>
</gene>
<protein>
    <recommendedName>
        <fullName evidence="1">Putative Se/S carrier protein-like domain-containing protein</fullName>
    </recommendedName>
</protein>
<organism evidence="2 3">
    <name type="scientific">Peptoclostridium acidaminophilum DSM 3953</name>
    <dbReference type="NCBI Taxonomy" id="1286171"/>
    <lineage>
        <taxon>Bacteria</taxon>
        <taxon>Bacillati</taxon>
        <taxon>Bacillota</taxon>
        <taxon>Clostridia</taxon>
        <taxon>Peptostreptococcales</taxon>
        <taxon>Peptoclostridiaceae</taxon>
        <taxon>Peptoclostridium</taxon>
    </lineage>
</organism>
<feature type="domain" description="Putative Se/S carrier protein-like" evidence="1">
    <location>
        <begin position="5"/>
        <end position="71"/>
    </location>
</feature>
<name>W8T9A0_PEPAC</name>
<dbReference type="KEGG" id="eac:EAL2_c22150"/>
<dbReference type="EMBL" id="CP007452">
    <property type="protein sequence ID" value="AHM57495.1"/>
    <property type="molecule type" value="Genomic_DNA"/>
</dbReference>
<dbReference type="PATRIC" id="fig|1286171.3.peg.2163"/>
<proteinExistence type="predicted"/>
<dbReference type="RefSeq" id="WP_025436415.1">
    <property type="nucleotide sequence ID" value="NZ_CP007452.1"/>
</dbReference>
<evidence type="ECO:0000313" key="3">
    <source>
        <dbReference type="Proteomes" id="UP000019591"/>
    </source>
</evidence>
<sequence length="88" mass="9970">MSEIYVVAFNSTHYAIKFEKILLEAGLKIMMIPSPREIIASCGLSIRFDKADMDIVLDKIKNSEVEINGVFKLTKLPNVKEKQAEKII</sequence>
<dbReference type="Proteomes" id="UP000019591">
    <property type="component" value="Chromosome"/>
</dbReference>